<dbReference type="Proteomes" id="UP001344817">
    <property type="component" value="Unassembled WGS sequence"/>
</dbReference>
<evidence type="ECO:0000313" key="2">
    <source>
        <dbReference type="EMBL" id="MEE3928052.1"/>
    </source>
</evidence>
<organism evidence="2 3">
    <name type="scientific">Mycoplasmopsis ciconiae</name>
    <dbReference type="NCBI Taxonomy" id="561067"/>
    <lineage>
        <taxon>Bacteria</taxon>
        <taxon>Bacillati</taxon>
        <taxon>Mycoplasmatota</taxon>
        <taxon>Mycoplasmoidales</taxon>
        <taxon>Metamycoplasmataceae</taxon>
        <taxon>Mycoplasmopsis</taxon>
    </lineage>
</organism>
<gene>
    <name evidence="2" type="ORF">V2E24_00475</name>
</gene>
<name>A0ABU7MKI9_9BACT</name>
<keyword evidence="1" id="KW-1133">Transmembrane helix</keyword>
<evidence type="ECO:0008006" key="4">
    <source>
        <dbReference type="Google" id="ProtNLM"/>
    </source>
</evidence>
<dbReference type="EMBL" id="JAZDWZ010000001">
    <property type="protein sequence ID" value="MEE3928052.1"/>
    <property type="molecule type" value="Genomic_DNA"/>
</dbReference>
<accession>A0ABU7MKI9</accession>
<evidence type="ECO:0000256" key="1">
    <source>
        <dbReference type="SAM" id="Phobius"/>
    </source>
</evidence>
<feature type="transmembrane region" description="Helical" evidence="1">
    <location>
        <begin position="7"/>
        <end position="24"/>
    </location>
</feature>
<reference evidence="2" key="1">
    <citation type="submission" date="2024-01" db="EMBL/GenBank/DDBJ databases">
        <title>Genome sequence of Mycoplasma ciconiae type strain DSM 25251.</title>
        <authorList>
            <person name="Spergser J."/>
        </authorList>
    </citation>
    <scope>NUCLEOTIDE SEQUENCE [LARGE SCALE GENOMIC DNA]</scope>
    <source>
        <strain evidence="2">DSM 25251</strain>
    </source>
</reference>
<comment type="caution">
    <text evidence="2">The sequence shown here is derived from an EMBL/GenBank/DDBJ whole genome shotgun (WGS) entry which is preliminary data.</text>
</comment>
<dbReference type="RefSeq" id="WP_330500467.1">
    <property type="nucleotide sequence ID" value="NZ_JAZDWZ010000001.1"/>
</dbReference>
<keyword evidence="1" id="KW-0472">Membrane</keyword>
<sequence length="168" mass="19574">MKKIIKLLLIGIFIIISSIIFLFIQTNTDKKINLDIKQKNENQFVYKVSGAVFANENIKSTKKLTYRELFHKIGVGSDAKIEIFTLDDYAPTNSEIYIPYRKVKIKWSSLKDVQQLTIFDIQNKYAKLIIDFKNKNIKRNLTWSDLAQIKGIGIKTIEKLKEFLILDL</sequence>
<dbReference type="NCBIfam" id="NF045978">
    <property type="entry name" value="ComEA_MAG0490"/>
    <property type="match status" value="1"/>
</dbReference>
<dbReference type="InterPro" id="IPR010994">
    <property type="entry name" value="RuvA_2-like"/>
</dbReference>
<evidence type="ECO:0000313" key="3">
    <source>
        <dbReference type="Proteomes" id="UP001344817"/>
    </source>
</evidence>
<dbReference type="SUPFAM" id="SSF47781">
    <property type="entry name" value="RuvA domain 2-like"/>
    <property type="match status" value="1"/>
</dbReference>
<keyword evidence="3" id="KW-1185">Reference proteome</keyword>
<keyword evidence="1" id="KW-0812">Transmembrane</keyword>
<protein>
    <recommendedName>
        <fullName evidence="4">Competence protein ComEA</fullName>
    </recommendedName>
</protein>
<proteinExistence type="predicted"/>